<gene>
    <name evidence="1" type="ORF">BSTOLATCC_MIC57014</name>
</gene>
<evidence type="ECO:0000313" key="2">
    <source>
        <dbReference type="Proteomes" id="UP001162131"/>
    </source>
</evidence>
<keyword evidence="2" id="KW-1185">Reference proteome</keyword>
<evidence type="ECO:0000313" key="1">
    <source>
        <dbReference type="EMBL" id="CAG9332722.1"/>
    </source>
</evidence>
<organism evidence="1 2">
    <name type="scientific">Blepharisma stoltei</name>
    <dbReference type="NCBI Taxonomy" id="1481888"/>
    <lineage>
        <taxon>Eukaryota</taxon>
        <taxon>Sar</taxon>
        <taxon>Alveolata</taxon>
        <taxon>Ciliophora</taxon>
        <taxon>Postciliodesmatophora</taxon>
        <taxon>Heterotrichea</taxon>
        <taxon>Heterotrichida</taxon>
        <taxon>Blepharismidae</taxon>
        <taxon>Blepharisma</taxon>
    </lineage>
</organism>
<accession>A0AAU9K6A7</accession>
<comment type="caution">
    <text evidence="1">The sequence shown here is derived from an EMBL/GenBank/DDBJ whole genome shotgun (WGS) entry which is preliminary data.</text>
</comment>
<sequence length="583" mass="68981">MNKYRHLTPTSETKNISIRSMSRLSLKNDMSWTAGPFGVAYENEPKENPIHFPIRPNTALISSLTIQENLKRKINYVNHLESQLSKTLQYSFSEKHIQTESKPKDFSSMIKKLDRISRNINYGQKNLFLKPSEPLDIELLANESQIITINTRRKPTPLHVYIDRSFGKLEIYVSKKIKDPSKTVHDLSFTKDYFRISETTLLFSYPFICINFTAIKESKFSVSIRFGPTGMRVHKTRKHYDDFIDTIYNEEDLEDSIDEKLKVPERKIKDFIHANKTWVSKLNNSHSMVLERKKSNDLRINKVLEKRKIIQQENYEKKLFIKDRKEMRAQAEIKAQEISVVLSRKQTFEKIWLTFTYFSVSAIELEWRLREKTNQIRRSETRNNAARLIQNYARKKLNTYLVKENNMNRALCSLLLFKIFCKPPYLAKSKIQILTIMKENAKNLKLPTKFQDYSKKAIIIQEAFRAYKAKIKRDIEELINLWTKEVKRKIEVLTKTKRKKKKAMIGKYMGIPTELRDKILLDHYYEAKKNFKNELSNYMHFIKLNKLKYGEKTPPVFRYIPSEDDLKDLIASALNIQETKPKS</sequence>
<dbReference type="EMBL" id="CAJZBQ010000055">
    <property type="protein sequence ID" value="CAG9332722.1"/>
    <property type="molecule type" value="Genomic_DNA"/>
</dbReference>
<dbReference type="AlphaFoldDB" id="A0AAU9K6A7"/>
<proteinExistence type="predicted"/>
<dbReference type="Proteomes" id="UP001162131">
    <property type="component" value="Unassembled WGS sequence"/>
</dbReference>
<name>A0AAU9K6A7_9CILI</name>
<reference evidence="1" key="1">
    <citation type="submission" date="2021-09" db="EMBL/GenBank/DDBJ databases">
        <authorList>
            <consortium name="AG Swart"/>
            <person name="Singh M."/>
            <person name="Singh A."/>
            <person name="Seah K."/>
            <person name="Emmerich C."/>
        </authorList>
    </citation>
    <scope>NUCLEOTIDE SEQUENCE</scope>
    <source>
        <strain evidence="1">ATCC30299</strain>
    </source>
</reference>
<protein>
    <submittedName>
        <fullName evidence="1">Uncharacterized protein</fullName>
    </submittedName>
</protein>